<gene>
    <name evidence="1" type="ORF">D9757_010177</name>
</gene>
<sequence length="436" mass="49100">MSQKLTKQLTMVPTYPAAIRRIMPKDSNWPKYRHKIIPPPGKTTEQAIAPYSIPCLFTTWRRAQHARQVIPHRGLEHYAAGIPDNSRVALTQATESAFNSTECDYMVTRPDSDTGVPGPGLIRHDLTALRQTAEMVSWSDYNVAGDDLLPSVITRNVGSNHFSDRYVDSETEVPLAFDFFRERLGENPDCAIAVALLSWMDDLIDNVAIQFYAYRFLGPEKFIQNLMQYNPHPDWKSRVLLIPVMMPDTLPRLAGVEEESISFDAMLKGAKEWTLGMMGQGFRIAALSSGVTGVGRGVDLMTGTIKDLYGDAVYDTAAQSVFIRDAVLIDHLAWMAAEFPDVPRMASWKLLHAHIPSRRARHYEDRPPWMKRATVGNPFDLSDLIDWSICDAAYLNINCLNKTMTFSFPEGLDNAERNLDDGQVEEEGRLMTLEVD</sequence>
<evidence type="ECO:0000313" key="2">
    <source>
        <dbReference type="Proteomes" id="UP000518752"/>
    </source>
</evidence>
<reference evidence="1 2" key="1">
    <citation type="journal article" date="2020" name="ISME J.">
        <title>Uncovering the hidden diversity of litter-decomposition mechanisms in mushroom-forming fungi.</title>
        <authorList>
            <person name="Floudas D."/>
            <person name="Bentzer J."/>
            <person name="Ahren D."/>
            <person name="Johansson T."/>
            <person name="Persson P."/>
            <person name="Tunlid A."/>
        </authorList>
    </citation>
    <scope>NUCLEOTIDE SEQUENCE [LARGE SCALE GENOMIC DNA]</scope>
    <source>
        <strain evidence="1 2">CBS 406.79</strain>
    </source>
</reference>
<comment type="caution">
    <text evidence="1">The sequence shown here is derived from an EMBL/GenBank/DDBJ whole genome shotgun (WGS) entry which is preliminary data.</text>
</comment>
<accession>A0A8H5H0Y3</accession>
<dbReference type="AlphaFoldDB" id="A0A8H5H0Y3"/>
<evidence type="ECO:0000313" key="1">
    <source>
        <dbReference type="EMBL" id="KAF5374590.1"/>
    </source>
</evidence>
<dbReference type="Proteomes" id="UP000518752">
    <property type="component" value="Unassembled WGS sequence"/>
</dbReference>
<name>A0A8H5H0Y3_9AGAR</name>
<proteinExistence type="predicted"/>
<protein>
    <submittedName>
        <fullName evidence="1">Uncharacterized protein</fullName>
    </submittedName>
</protein>
<keyword evidence="2" id="KW-1185">Reference proteome</keyword>
<dbReference type="OrthoDB" id="3047804at2759"/>
<organism evidence="1 2">
    <name type="scientific">Collybiopsis confluens</name>
    <dbReference type="NCBI Taxonomy" id="2823264"/>
    <lineage>
        <taxon>Eukaryota</taxon>
        <taxon>Fungi</taxon>
        <taxon>Dikarya</taxon>
        <taxon>Basidiomycota</taxon>
        <taxon>Agaricomycotina</taxon>
        <taxon>Agaricomycetes</taxon>
        <taxon>Agaricomycetidae</taxon>
        <taxon>Agaricales</taxon>
        <taxon>Marasmiineae</taxon>
        <taxon>Omphalotaceae</taxon>
        <taxon>Collybiopsis</taxon>
    </lineage>
</organism>
<dbReference type="EMBL" id="JAACJN010000100">
    <property type="protein sequence ID" value="KAF5374590.1"/>
    <property type="molecule type" value="Genomic_DNA"/>
</dbReference>